<proteinExistence type="predicted"/>
<dbReference type="OrthoDB" id="9068259at2759"/>
<comment type="caution">
    <text evidence="2">The sequence shown here is derived from an EMBL/GenBank/DDBJ whole genome shotgun (WGS) entry which is preliminary data.</text>
</comment>
<feature type="region of interest" description="Disordered" evidence="1">
    <location>
        <begin position="52"/>
        <end position="92"/>
    </location>
</feature>
<dbReference type="AlphaFoldDB" id="A0A7D9LEL1"/>
<reference evidence="2" key="1">
    <citation type="submission" date="2020-04" db="EMBL/GenBank/DDBJ databases">
        <authorList>
            <person name="Alioto T."/>
            <person name="Alioto T."/>
            <person name="Gomez Garrido J."/>
        </authorList>
    </citation>
    <scope>NUCLEOTIDE SEQUENCE</scope>
    <source>
        <strain evidence="2">A484AB</strain>
    </source>
</reference>
<dbReference type="EMBL" id="CACRXK020017625">
    <property type="protein sequence ID" value="CAB4031432.1"/>
    <property type="molecule type" value="Genomic_DNA"/>
</dbReference>
<evidence type="ECO:0000256" key="1">
    <source>
        <dbReference type="SAM" id="MobiDB-lite"/>
    </source>
</evidence>
<organism evidence="2 3">
    <name type="scientific">Paramuricea clavata</name>
    <name type="common">Red gorgonian</name>
    <name type="synonym">Violescent sea-whip</name>
    <dbReference type="NCBI Taxonomy" id="317549"/>
    <lineage>
        <taxon>Eukaryota</taxon>
        <taxon>Metazoa</taxon>
        <taxon>Cnidaria</taxon>
        <taxon>Anthozoa</taxon>
        <taxon>Octocorallia</taxon>
        <taxon>Malacalcyonacea</taxon>
        <taxon>Plexauridae</taxon>
        <taxon>Paramuricea</taxon>
    </lineage>
</organism>
<name>A0A7D9LEL1_PARCT</name>
<evidence type="ECO:0000313" key="3">
    <source>
        <dbReference type="Proteomes" id="UP001152795"/>
    </source>
</evidence>
<feature type="compositionally biased region" description="Polar residues" evidence="1">
    <location>
        <begin position="58"/>
        <end position="70"/>
    </location>
</feature>
<evidence type="ECO:0000313" key="2">
    <source>
        <dbReference type="EMBL" id="CAB4031432.1"/>
    </source>
</evidence>
<keyword evidence="3" id="KW-1185">Reference proteome</keyword>
<dbReference type="Proteomes" id="UP001152795">
    <property type="component" value="Unassembled WGS sequence"/>
</dbReference>
<sequence>QMASRKDYFDRNASRVYLLDSFPRWRAFKEENGIETDRDVANMLLDRDAEIQTDEARTLSSDKSVTTPTRSRNEHDFPLPVDSSTPSTTTTRSRRCLSVDTISTLSAKSFRSFDPGFDQPLVDDLLNVTINAHDGDEPDDGIEEGGSSQPVTLHLCVSTVEVVISTSTSHLYMGVSVNDKIVVVPWFIIKSMWEHALWYPGSVRLGMLVGDGQLNHLVTRSEQEI</sequence>
<accession>A0A7D9LEL1</accession>
<protein>
    <submittedName>
        <fullName evidence="2">Uncharacterized protein</fullName>
    </submittedName>
</protein>
<feature type="non-terminal residue" evidence="2">
    <location>
        <position position="225"/>
    </location>
</feature>
<gene>
    <name evidence="2" type="ORF">PACLA_8A046488</name>
</gene>